<dbReference type="PANTHER" id="PTHR43384:SF4">
    <property type="entry name" value="CELLULOSE BIOSYNTHESIS PROTEIN BCSQ-RELATED"/>
    <property type="match status" value="1"/>
</dbReference>
<dbReference type="InterPro" id="IPR033875">
    <property type="entry name" value="FlhG"/>
</dbReference>
<dbReference type="AlphaFoldDB" id="A0A927FF52"/>
<dbReference type="InterPro" id="IPR002586">
    <property type="entry name" value="CobQ/CobB/MinD/ParA_Nub-bd_dom"/>
</dbReference>
<dbReference type="Gene3D" id="3.40.50.300">
    <property type="entry name" value="P-loop containing nucleotide triphosphate hydrolases"/>
    <property type="match status" value="1"/>
</dbReference>
<dbReference type="InterPro" id="IPR025501">
    <property type="entry name" value="MinD_FleN"/>
</dbReference>
<evidence type="ECO:0000313" key="5">
    <source>
        <dbReference type="EMBL" id="MBD8048913.1"/>
    </source>
</evidence>
<reference evidence="5" key="1">
    <citation type="submission" date="2020-09" db="EMBL/GenBank/DDBJ databases">
        <title>Genome seq and assembly of Limnohabitants sp.</title>
        <authorList>
            <person name="Chhetri G."/>
        </authorList>
    </citation>
    <scope>NUCLEOTIDE SEQUENCE</scope>
    <source>
        <strain evidence="5">JUR4</strain>
    </source>
</reference>
<dbReference type="SUPFAM" id="SSF52540">
    <property type="entry name" value="P-loop containing nucleoside triphosphate hydrolases"/>
    <property type="match status" value="1"/>
</dbReference>
<feature type="binding site" evidence="3">
    <location>
        <begin position="16"/>
        <end position="23"/>
    </location>
    <ligand>
        <name>ATP</name>
        <dbReference type="ChEBI" id="CHEBI:30616"/>
    </ligand>
</feature>
<dbReference type="RefSeq" id="WP_191817425.1">
    <property type="nucleotide sequence ID" value="NZ_JACYFT010000001.1"/>
</dbReference>
<dbReference type="InterPro" id="IPR027417">
    <property type="entry name" value="P-loop_NTPase"/>
</dbReference>
<dbReference type="InterPro" id="IPR050625">
    <property type="entry name" value="ParA/MinD_ATPase"/>
</dbReference>
<organism evidence="5 6">
    <name type="scientific">Limnohabitans radicicola</name>
    <dbReference type="NCBI Taxonomy" id="2771427"/>
    <lineage>
        <taxon>Bacteria</taxon>
        <taxon>Pseudomonadati</taxon>
        <taxon>Pseudomonadota</taxon>
        <taxon>Betaproteobacteria</taxon>
        <taxon>Burkholderiales</taxon>
        <taxon>Comamonadaceae</taxon>
        <taxon>Limnohabitans</taxon>
    </lineage>
</organism>
<keyword evidence="6" id="KW-1185">Reference proteome</keyword>
<dbReference type="GO" id="GO:0051782">
    <property type="term" value="P:negative regulation of cell division"/>
    <property type="evidence" value="ECO:0007669"/>
    <property type="project" value="TreeGrafter"/>
</dbReference>
<dbReference type="CDD" id="cd02038">
    <property type="entry name" value="FlhG-like"/>
    <property type="match status" value="1"/>
</dbReference>
<keyword evidence="1 3" id="KW-0547">Nucleotide-binding</keyword>
<dbReference type="Proteomes" id="UP000647424">
    <property type="component" value="Unassembled WGS sequence"/>
</dbReference>
<dbReference type="EMBL" id="JACYFT010000001">
    <property type="protein sequence ID" value="MBD8048913.1"/>
    <property type="molecule type" value="Genomic_DNA"/>
</dbReference>
<dbReference type="GO" id="GO:0005829">
    <property type="term" value="C:cytosol"/>
    <property type="evidence" value="ECO:0007669"/>
    <property type="project" value="TreeGrafter"/>
</dbReference>
<sequence>MHNFSHTQVIGIASGKGGAGKTTISINLAVALAMRGAKVMLLDADLGLANAQIAMGVHAPLNIGHVMDGSHALSDIIVTTPQGVRLVPGASGVRDLAALDNSQIAAIIRSFDDIQEPVDYLVVDVAAGISPAVLDFMAACQRRFVVVCDQPASIADAYGLIKVMATEQNLDEIYLIPNMVASSAQGLQLYRRLNDVCNRFLGISIRHLHSISADELVLQSLRKYKPVLDFAPGSVAARDFRTLAELITQLPPIEQASGRLQFFMGRMLHNAS</sequence>
<dbReference type="GO" id="GO:0009898">
    <property type="term" value="C:cytoplasmic side of plasma membrane"/>
    <property type="evidence" value="ECO:0007669"/>
    <property type="project" value="TreeGrafter"/>
</dbReference>
<evidence type="ECO:0000313" key="6">
    <source>
        <dbReference type="Proteomes" id="UP000647424"/>
    </source>
</evidence>
<evidence type="ECO:0000256" key="3">
    <source>
        <dbReference type="PIRSR" id="PIRSR003092-1"/>
    </source>
</evidence>
<dbReference type="GO" id="GO:0016887">
    <property type="term" value="F:ATP hydrolysis activity"/>
    <property type="evidence" value="ECO:0007669"/>
    <property type="project" value="TreeGrafter"/>
</dbReference>
<proteinExistence type="predicted"/>
<evidence type="ECO:0000259" key="4">
    <source>
        <dbReference type="Pfam" id="PF01656"/>
    </source>
</evidence>
<feature type="domain" description="CobQ/CobB/MinD/ParA nucleotide binding" evidence="4">
    <location>
        <begin position="10"/>
        <end position="217"/>
    </location>
</feature>
<dbReference type="Pfam" id="PF01656">
    <property type="entry name" value="CbiA"/>
    <property type="match status" value="1"/>
</dbReference>
<comment type="caution">
    <text evidence="5">The sequence shown here is derived from an EMBL/GenBank/DDBJ whole genome shotgun (WGS) entry which is preliminary data.</text>
</comment>
<keyword evidence="2 3" id="KW-0067">ATP-binding</keyword>
<evidence type="ECO:0000256" key="2">
    <source>
        <dbReference type="ARBA" id="ARBA00022840"/>
    </source>
</evidence>
<protein>
    <submittedName>
        <fullName evidence="5">MinD/ParA family protein</fullName>
    </submittedName>
</protein>
<evidence type="ECO:0000256" key="1">
    <source>
        <dbReference type="ARBA" id="ARBA00022741"/>
    </source>
</evidence>
<gene>
    <name evidence="5" type="ORF">IC609_00030</name>
</gene>
<dbReference type="GO" id="GO:0005524">
    <property type="term" value="F:ATP binding"/>
    <property type="evidence" value="ECO:0007669"/>
    <property type="project" value="UniProtKB-KW"/>
</dbReference>
<name>A0A927FF52_9BURK</name>
<accession>A0A927FF52</accession>
<dbReference type="PIRSF" id="PIRSF003092">
    <property type="entry name" value="MinD"/>
    <property type="match status" value="1"/>
</dbReference>
<dbReference type="PANTHER" id="PTHR43384">
    <property type="entry name" value="SEPTUM SITE-DETERMINING PROTEIN MIND HOMOLOG, CHLOROPLASTIC-RELATED"/>
    <property type="match status" value="1"/>
</dbReference>